<dbReference type="RefSeq" id="WP_101331724.1">
    <property type="nucleotide sequence ID" value="NZ_PJNH01000002.1"/>
</dbReference>
<dbReference type="Proteomes" id="UP000243524">
    <property type="component" value="Unassembled WGS sequence"/>
</dbReference>
<evidence type="ECO:0000313" key="3">
    <source>
        <dbReference type="Proteomes" id="UP000243524"/>
    </source>
</evidence>
<dbReference type="Pfam" id="PF18846">
    <property type="entry name" value="baeRF_family5"/>
    <property type="match status" value="1"/>
</dbReference>
<dbReference type="AlphaFoldDB" id="A0A2I0QUX3"/>
<reference evidence="2 3" key="1">
    <citation type="submission" date="2017-06" db="EMBL/GenBank/DDBJ databases">
        <title>the draft geome sequence of Illustriluteabacillus marina B3227.</title>
        <authorList>
            <person name="He R.-H."/>
            <person name="Du Z.-J."/>
        </authorList>
    </citation>
    <scope>NUCLEOTIDE SEQUENCE [LARGE SCALE GENOMIC DNA]</scope>
    <source>
        <strain evidence="2 3">B3227</strain>
    </source>
</reference>
<comment type="caution">
    <text evidence="2">The sequence shown here is derived from an EMBL/GenBank/DDBJ whole genome shotgun (WGS) entry which is preliminary data.</text>
</comment>
<name>A0A2I0QUX3_9BACI</name>
<protein>
    <recommendedName>
        <fullName evidence="4">Protein required for attachment to host cells</fullName>
    </recommendedName>
</protein>
<evidence type="ECO:0000256" key="1">
    <source>
        <dbReference type="SAM" id="MobiDB-lite"/>
    </source>
</evidence>
<evidence type="ECO:0000313" key="2">
    <source>
        <dbReference type="EMBL" id="PKR78118.1"/>
    </source>
</evidence>
<evidence type="ECO:0008006" key="4">
    <source>
        <dbReference type="Google" id="ProtNLM"/>
    </source>
</evidence>
<dbReference type="EMBL" id="PJNH01000002">
    <property type="protein sequence ID" value="PKR78118.1"/>
    <property type="molecule type" value="Genomic_DNA"/>
</dbReference>
<gene>
    <name evidence="2" type="ORF">CEY16_09385</name>
</gene>
<accession>A0A2I0QUX3</accession>
<organism evidence="2 3">
    <name type="scientific">Halalkalibacillus sediminis</name>
    <dbReference type="NCBI Taxonomy" id="2018042"/>
    <lineage>
        <taxon>Bacteria</taxon>
        <taxon>Bacillati</taxon>
        <taxon>Bacillota</taxon>
        <taxon>Bacilli</taxon>
        <taxon>Bacillales</taxon>
        <taxon>Bacillaceae</taxon>
        <taxon>Halalkalibacillus</taxon>
    </lineage>
</organism>
<keyword evidence="3" id="KW-1185">Reference proteome</keyword>
<dbReference type="OrthoDB" id="5241360at2"/>
<feature type="region of interest" description="Disordered" evidence="1">
    <location>
        <begin position="172"/>
        <end position="195"/>
    </location>
</feature>
<dbReference type="InterPro" id="IPR040983">
    <property type="entry name" value="Bact_RF_family5"/>
</dbReference>
<proteinExistence type="predicted"/>
<sequence>MDLNKEIKKLESVYLEKPQRVFTMYLNTDPASQDNQGGEWKIHLKNGLNNFETYLQEDGDSDEKRNYWAVKEKVEKFMQDNEPDLKKSVVIFASSDETIWFAEKFQMPVESKFYWEEQPQLDQLKEMQERFPRSGVILTQKNEIKTIDAQLGNVNDTNLFELDLDTEDWRMHQGPHRAQPSMGSGGAKTSKQEEYESRFEANRQRWYKSVAPKLDKLAKENDWQRLYFVGDKSEVADLQAAMNKEPYKVVNKNLLDHEEMKVIDQVVNQEDDDQDK</sequence>